<evidence type="ECO:0000259" key="3">
    <source>
        <dbReference type="Pfam" id="PF00930"/>
    </source>
</evidence>
<keyword evidence="4" id="KW-0031">Aminopeptidase</keyword>
<dbReference type="SUPFAM" id="SSF53474">
    <property type="entry name" value="alpha/beta-Hydrolases"/>
    <property type="match status" value="1"/>
</dbReference>
<feature type="domain" description="Peptidase S9 prolyl oligopeptidase catalytic" evidence="2">
    <location>
        <begin position="692"/>
        <end position="858"/>
    </location>
</feature>
<evidence type="ECO:0000313" key="5">
    <source>
        <dbReference type="Proteomes" id="UP000198657"/>
    </source>
</evidence>
<organism evidence="4 5">
    <name type="scientific">Flavobacterium sinopsychrotolerans</name>
    <dbReference type="NCBI Taxonomy" id="604089"/>
    <lineage>
        <taxon>Bacteria</taxon>
        <taxon>Pseudomonadati</taxon>
        <taxon>Bacteroidota</taxon>
        <taxon>Flavobacteriia</taxon>
        <taxon>Flavobacteriales</taxon>
        <taxon>Flavobacteriaceae</taxon>
        <taxon>Flavobacterium</taxon>
    </lineage>
</organism>
<keyword evidence="5" id="KW-1185">Reference proteome</keyword>
<dbReference type="InterPro" id="IPR029058">
    <property type="entry name" value="AB_hydrolase_fold"/>
</dbReference>
<dbReference type="GO" id="GO:0006508">
    <property type="term" value="P:proteolysis"/>
    <property type="evidence" value="ECO:0007669"/>
    <property type="project" value="InterPro"/>
</dbReference>
<sequence length="868" mass="98630">MIKINNTFPLTVLLIFSVAIGYGQSANRKITTADYAKWSTLQDEAISPDGLWISYSLQYDYGADTLFIQNCKSDKKLIFPSGSNAVFSSDGRFVTVSDPEKGLILQEFKSGKVQSFRNVSKHEFFAEAKYLAMLKKNVSSNELQILDCNTNKSYIFPDVQEFTISREGKIAVSTFHEVRIIDPAENFSEKTIAQDSAESFKNLCWSENGSAVAFLQQLPKDTLAPDNHRIIYYNLTDSKSRTLDGSINEALMAQRIMVRLGKPALIFSPDGKRIFFAITTPHKPFTTEQVEIWDTATPLEYTQNKYRGNTNYESKLAVWSVESEKVMQIGTVENPKAMLTADKNYAVCFNALRYEPQYEYDAPADLYLKNTQTGKESLILQKQATSIGMIGTSPDGKFINYFRDNNWWIYDIEKTKRRSITAQIGIAFKNKENDNSGSPAPYGSPGWSADGKYFIAYDQYDIWLLSPDGSKTQKITHGSKNKVRYRICTDLYQENKTHNLDNLFAPKFDLTKGLILEVLGDNMASGYYKWYPNRSLKKMLFKESGINRIQKANDAEKYICIEQTSVLPPRIMLLNNAGKLSKVVMQSNPQSKKFGWSQGELIYYKNKFGDSLKGILYKPANYKPGKKYPMVVLIYEKLSNGLHNYYNPTEYDSMGFIPSNYFLDDYLVLMPDIKYKIDDPGMSALDCVESSVNAVKATGIVEENHIGIIGHSFGGYEVSFIITQTKTFAAAISGSAISDLIGSYFTYASNIPRSNTWRFEGEQYRMTSSPFNDWNSYQRNSPLPNAKYISTPLLSWAGKMDPTIPWTQSASFHMALRRLDKKSIFLVYNGETHTILTPELQKDLTIKTKNWFDYYLKQKTGKDINDIP</sequence>
<dbReference type="InterPro" id="IPR011042">
    <property type="entry name" value="6-blade_b-propeller_TolB-like"/>
</dbReference>
<dbReference type="InterPro" id="IPR002469">
    <property type="entry name" value="Peptidase_S9B_N"/>
</dbReference>
<dbReference type="Gene3D" id="3.40.50.1820">
    <property type="entry name" value="alpha/beta hydrolase"/>
    <property type="match status" value="1"/>
</dbReference>
<dbReference type="PANTHER" id="PTHR42776:SF27">
    <property type="entry name" value="DIPEPTIDYL PEPTIDASE FAMILY MEMBER 6"/>
    <property type="match status" value="1"/>
</dbReference>
<evidence type="ECO:0000259" key="2">
    <source>
        <dbReference type="Pfam" id="PF00326"/>
    </source>
</evidence>
<dbReference type="STRING" id="604089.SAMN04487942_0125"/>
<dbReference type="SUPFAM" id="SSF82171">
    <property type="entry name" value="DPP6 N-terminal domain-like"/>
    <property type="match status" value="1"/>
</dbReference>
<reference evidence="5" key="1">
    <citation type="submission" date="2016-10" db="EMBL/GenBank/DDBJ databases">
        <authorList>
            <person name="Varghese N."/>
            <person name="Submissions S."/>
        </authorList>
    </citation>
    <scope>NUCLEOTIDE SEQUENCE [LARGE SCALE GENOMIC DNA]</scope>
    <source>
        <strain evidence="5">CGMCC 1.8704</strain>
    </source>
</reference>
<dbReference type="EMBL" id="FODN01000013">
    <property type="protein sequence ID" value="SEO68370.1"/>
    <property type="molecule type" value="Genomic_DNA"/>
</dbReference>
<dbReference type="OrthoDB" id="9812921at2"/>
<dbReference type="Proteomes" id="UP000198657">
    <property type="component" value="Unassembled WGS sequence"/>
</dbReference>
<dbReference type="Pfam" id="PF00930">
    <property type="entry name" value="DPPIV_N"/>
    <property type="match status" value="1"/>
</dbReference>
<dbReference type="Pfam" id="PF00326">
    <property type="entry name" value="Peptidase_S9"/>
    <property type="match status" value="1"/>
</dbReference>
<evidence type="ECO:0000313" key="4">
    <source>
        <dbReference type="EMBL" id="SEO68370.1"/>
    </source>
</evidence>
<name>A0A1H8RPQ7_9FLAO</name>
<gene>
    <name evidence="4" type="ORF">SAMN04487942_0125</name>
</gene>
<protein>
    <submittedName>
        <fullName evidence="4">Dipeptidyl aminopeptidase/acylaminoacyl peptidase</fullName>
    </submittedName>
</protein>
<dbReference type="PANTHER" id="PTHR42776">
    <property type="entry name" value="SERINE PEPTIDASE S9 FAMILY MEMBER"/>
    <property type="match status" value="1"/>
</dbReference>
<dbReference type="InterPro" id="IPR001375">
    <property type="entry name" value="Peptidase_S9_cat"/>
</dbReference>
<keyword evidence="1" id="KW-0378">Hydrolase</keyword>
<dbReference type="Gene3D" id="2.120.10.30">
    <property type="entry name" value="TolB, C-terminal domain"/>
    <property type="match status" value="1"/>
</dbReference>
<dbReference type="AlphaFoldDB" id="A0A1H8RPQ7"/>
<accession>A0A1H8RPQ7</accession>
<keyword evidence="4" id="KW-0645">Protease</keyword>
<proteinExistence type="predicted"/>
<dbReference type="GO" id="GO:0004252">
    <property type="term" value="F:serine-type endopeptidase activity"/>
    <property type="evidence" value="ECO:0007669"/>
    <property type="project" value="TreeGrafter"/>
</dbReference>
<evidence type="ECO:0000256" key="1">
    <source>
        <dbReference type="ARBA" id="ARBA00022801"/>
    </source>
</evidence>
<dbReference type="GO" id="GO:0004177">
    <property type="term" value="F:aminopeptidase activity"/>
    <property type="evidence" value="ECO:0007669"/>
    <property type="project" value="UniProtKB-KW"/>
</dbReference>
<feature type="domain" description="Dipeptidylpeptidase IV N-terminal" evidence="3">
    <location>
        <begin position="352"/>
        <end position="423"/>
    </location>
</feature>